<dbReference type="EMBL" id="CP137578">
    <property type="protein sequence ID" value="WOX30496.1"/>
    <property type="molecule type" value="Genomic_DNA"/>
</dbReference>
<evidence type="ECO:0000313" key="5">
    <source>
        <dbReference type="EMBL" id="WOX30496.1"/>
    </source>
</evidence>
<dbReference type="Proteomes" id="UP001304419">
    <property type="component" value="Chromosome 1"/>
</dbReference>
<dbReference type="Proteomes" id="UP000646877">
    <property type="component" value="Unassembled WGS sequence"/>
</dbReference>
<dbReference type="EC" id="4.2.1.77" evidence="3"/>
<dbReference type="PANTHER" id="PTHR33442">
    <property type="entry name" value="TRANS-3-HYDROXY-L-PROLINE DEHYDRATASE"/>
    <property type="match status" value="1"/>
</dbReference>
<reference evidence="4" key="1">
    <citation type="submission" date="2019-10" db="EMBL/GenBank/DDBJ databases">
        <authorList>
            <person name="Paulsen S."/>
        </authorList>
    </citation>
    <scope>NUCLEOTIDE SEQUENCE</scope>
    <source>
        <strain evidence="4">LMG 19692</strain>
    </source>
</reference>
<evidence type="ECO:0000256" key="3">
    <source>
        <dbReference type="ARBA" id="ARBA00013105"/>
    </source>
</evidence>
<dbReference type="EMBL" id="WEIA01000001">
    <property type="protein sequence ID" value="NLR20400.1"/>
    <property type="molecule type" value="Genomic_DNA"/>
</dbReference>
<organism evidence="4 6">
    <name type="scientific">Pseudoalteromonas maricaloris</name>
    <dbReference type="NCBI Taxonomy" id="184924"/>
    <lineage>
        <taxon>Bacteria</taxon>
        <taxon>Pseudomonadati</taxon>
        <taxon>Pseudomonadota</taxon>
        <taxon>Gammaproteobacteria</taxon>
        <taxon>Alteromonadales</taxon>
        <taxon>Pseudoalteromonadaceae</taxon>
        <taxon>Pseudoalteromonas</taxon>
    </lineage>
</organism>
<dbReference type="GO" id="GO:0050346">
    <property type="term" value="F:trans-L-3-hydroxyproline dehydratase activity"/>
    <property type="evidence" value="ECO:0007669"/>
    <property type="project" value="UniProtKB-EC"/>
</dbReference>
<proteinExistence type="inferred from homology"/>
<evidence type="ECO:0000313" key="6">
    <source>
        <dbReference type="Proteomes" id="UP000646877"/>
    </source>
</evidence>
<protein>
    <recommendedName>
        <fullName evidence="3">trans-L-3-hydroxyproline dehydratase</fullName>
        <ecNumber evidence="3">4.2.1.77</ecNumber>
    </recommendedName>
</protein>
<dbReference type="Gene3D" id="3.10.310.10">
    <property type="entry name" value="Diaminopimelate Epimerase, Chain A, domain 1"/>
    <property type="match status" value="2"/>
</dbReference>
<dbReference type="SUPFAM" id="SSF54506">
    <property type="entry name" value="Diaminopimelate epimerase-like"/>
    <property type="match status" value="1"/>
</dbReference>
<evidence type="ECO:0000313" key="7">
    <source>
        <dbReference type="Proteomes" id="UP001304419"/>
    </source>
</evidence>
<comment type="similarity">
    <text evidence="2">Belongs to the proline racemase family.</text>
</comment>
<sequence>MMLTIDFEHILNHAKVVETVDMHTAGEPLRVIVGGFPEPQGNTILDKRQYCVENLDHYRTALMYEPRGHADMYGALIVEKQLPESDFGVLFLHNEGYSTMCGHAIIALTTLCLQHNPAKKQLLIDTPAGLITAWLRDGQAEFANVPAEVVTLDKQVKTSEFGLISVDIAFGGAFYAYIDADKIDLALTSANAVYIQQLGLTLKQEIATQISLVCDDARLAFLYGVIFYSNSQKSDSAHSKHVCIFADGELDRSPTGTGVSGRAAILAARDELAANQRIFIEGILGLGLDICYQLSDDSKSLIPIVSGTAYITGRHQFILDDHDPLVRGFLLR</sequence>
<dbReference type="RefSeq" id="WP_193521502.1">
    <property type="nucleotide sequence ID" value="NZ_CBCSDF010000006.1"/>
</dbReference>
<dbReference type="InterPro" id="IPR008794">
    <property type="entry name" value="Pro_racemase_fam"/>
</dbReference>
<evidence type="ECO:0000256" key="1">
    <source>
        <dbReference type="ARBA" id="ARBA00001148"/>
    </source>
</evidence>
<accession>A0A8I2H7L2</accession>
<dbReference type="Pfam" id="PF05544">
    <property type="entry name" value="Pro_racemase"/>
    <property type="match status" value="1"/>
</dbReference>
<evidence type="ECO:0000313" key="4">
    <source>
        <dbReference type="EMBL" id="NLR20400.1"/>
    </source>
</evidence>
<dbReference type="PANTHER" id="PTHR33442:SF1">
    <property type="entry name" value="TRANS-3-HYDROXY-L-PROLINE DEHYDRATASE"/>
    <property type="match status" value="1"/>
</dbReference>
<evidence type="ECO:0000256" key="2">
    <source>
        <dbReference type="ARBA" id="ARBA00007529"/>
    </source>
</evidence>
<name>A0A8I2H7L2_9GAMM</name>
<keyword evidence="7" id="KW-1185">Reference proteome</keyword>
<dbReference type="PIRSF" id="PIRSF029792">
    <property type="entry name" value="Pro_racemase"/>
    <property type="match status" value="1"/>
</dbReference>
<dbReference type="FunFam" id="3.10.310.10:FF:000003">
    <property type="entry name" value="Proline racemase"/>
    <property type="match status" value="1"/>
</dbReference>
<dbReference type="AlphaFoldDB" id="A0A8I2H7L2"/>
<gene>
    <name evidence="4" type="ORF">F9Y85_03490</name>
    <name evidence="5" type="ORF">R5H13_10075</name>
</gene>
<comment type="catalytic activity">
    <reaction evidence="1">
        <text>trans-3-hydroxy-L-proline = 1-pyrroline-2-carboxylate + H2O</text>
        <dbReference type="Rhea" id="RHEA:10320"/>
        <dbReference type="ChEBI" id="CHEBI:15377"/>
        <dbReference type="ChEBI" id="CHEBI:39785"/>
        <dbReference type="ChEBI" id="CHEBI:57938"/>
        <dbReference type="EC" id="4.2.1.77"/>
    </reaction>
</comment>
<dbReference type="SFLD" id="SFLDS00028">
    <property type="entry name" value="Proline_Racemase"/>
    <property type="match status" value="1"/>
</dbReference>
<reference evidence="5 7" key="2">
    <citation type="submission" date="2023-10" db="EMBL/GenBank/DDBJ databases">
        <title>To unveil natural product biosynthetic capacity in Pseudoalteromonas.</title>
        <authorList>
            <person name="Wang J."/>
        </authorList>
    </citation>
    <scope>NUCLEOTIDE SEQUENCE [LARGE SCALE GENOMIC DNA]</scope>
    <source>
        <strain evidence="5 7">DSM 15914</strain>
    </source>
</reference>
<dbReference type="GO" id="GO:0047580">
    <property type="term" value="F:4-hydroxyproline epimerase activity"/>
    <property type="evidence" value="ECO:0007669"/>
    <property type="project" value="UniProtKB-ARBA"/>
</dbReference>